<dbReference type="EMBL" id="JACXAH010000029">
    <property type="protein sequence ID" value="MBD1373572.1"/>
    <property type="molecule type" value="Genomic_DNA"/>
</dbReference>
<proteinExistence type="predicted"/>
<dbReference type="Gene3D" id="2.60.120.40">
    <property type="match status" value="1"/>
</dbReference>
<dbReference type="Proteomes" id="UP000661691">
    <property type="component" value="Unassembled WGS sequence"/>
</dbReference>
<comment type="caution">
    <text evidence="1">The sequence shown here is derived from an EMBL/GenBank/DDBJ whole genome shotgun (WGS) entry which is preliminary data.</text>
</comment>
<reference evidence="1" key="1">
    <citation type="submission" date="2020-09" db="EMBL/GenBank/DDBJ databases">
        <title>A novel bacterium of genus Hazenella, isolated from South China Sea.</title>
        <authorList>
            <person name="Huang H."/>
            <person name="Mo K."/>
            <person name="Hu Y."/>
        </authorList>
    </citation>
    <scope>NUCLEOTIDE SEQUENCE</scope>
    <source>
        <strain evidence="1">IB182357</strain>
    </source>
</reference>
<sequence>MFIISFNTLYTRSTHIFSPGDAVPFDFTTSGTPASIHIDGVDRTKVNIETAGFYHVQYTLSTVTMFDSPPPPALAPKIDDFFHMYRIELTDSTGTYVIPESSAVNQALRGPLSFKFSQLTNSFILRVVRNHSYIQLRTTSGGQISNAISFNFTNPVSAAVLTLSKV</sequence>
<dbReference type="InterPro" id="IPR008983">
    <property type="entry name" value="Tumour_necrosis_fac-like_dom"/>
</dbReference>
<name>A0A926NC67_9BACL</name>
<organism evidence="1 2">
    <name type="scientific">Polycladospora coralii</name>
    <dbReference type="NCBI Taxonomy" id="2771432"/>
    <lineage>
        <taxon>Bacteria</taxon>
        <taxon>Bacillati</taxon>
        <taxon>Bacillota</taxon>
        <taxon>Bacilli</taxon>
        <taxon>Bacillales</taxon>
        <taxon>Thermoactinomycetaceae</taxon>
        <taxon>Polycladospora</taxon>
    </lineage>
</organism>
<accession>A0A926NC67</accession>
<gene>
    <name evidence="1" type="ORF">IC620_14585</name>
</gene>
<protein>
    <submittedName>
        <fullName evidence="1">Uncharacterized protein</fullName>
    </submittedName>
</protein>
<dbReference type="RefSeq" id="WP_191141085.1">
    <property type="nucleotide sequence ID" value="NZ_JACXAG020000013.1"/>
</dbReference>
<keyword evidence="2" id="KW-1185">Reference proteome</keyword>
<evidence type="ECO:0000313" key="2">
    <source>
        <dbReference type="Proteomes" id="UP000661691"/>
    </source>
</evidence>
<dbReference type="AlphaFoldDB" id="A0A926NC67"/>
<evidence type="ECO:0000313" key="1">
    <source>
        <dbReference type="EMBL" id="MBD1373572.1"/>
    </source>
</evidence>